<dbReference type="PATRIC" id="fig|443610.3.peg.1251"/>
<sequence>MMMVANAPTLAGPPPTDDLGDKAASGLLRRLVTANVASSNCAGYEVSNAQWKFVVDTADQVANQLGLDSAGYDERYYGPAFDALDDDPQFCETQGPLVAPLIEEMVARGGTIDKYKAGG</sequence>
<evidence type="ECO:0000256" key="1">
    <source>
        <dbReference type="SAM" id="MobiDB-lite"/>
    </source>
</evidence>
<organism evidence="2 3">
    <name type="scientific">Devosia geojensis</name>
    <dbReference type="NCBI Taxonomy" id="443610"/>
    <lineage>
        <taxon>Bacteria</taxon>
        <taxon>Pseudomonadati</taxon>
        <taxon>Pseudomonadota</taxon>
        <taxon>Alphaproteobacteria</taxon>
        <taxon>Hyphomicrobiales</taxon>
        <taxon>Devosiaceae</taxon>
        <taxon>Devosia</taxon>
    </lineage>
</organism>
<name>A0A0F5FSE0_9HYPH</name>
<evidence type="ECO:0000313" key="2">
    <source>
        <dbReference type="EMBL" id="KKB11067.1"/>
    </source>
</evidence>
<feature type="region of interest" description="Disordered" evidence="1">
    <location>
        <begin position="1"/>
        <end position="22"/>
    </location>
</feature>
<dbReference type="AlphaFoldDB" id="A0A0F5FSE0"/>
<dbReference type="Proteomes" id="UP000033632">
    <property type="component" value="Unassembled WGS sequence"/>
</dbReference>
<keyword evidence="3" id="KW-1185">Reference proteome</keyword>
<gene>
    <name evidence="2" type="ORF">VE25_14910</name>
</gene>
<accession>A0A0F5FSE0</accession>
<comment type="caution">
    <text evidence="2">The sequence shown here is derived from an EMBL/GenBank/DDBJ whole genome shotgun (WGS) entry which is preliminary data.</text>
</comment>
<evidence type="ECO:0000313" key="3">
    <source>
        <dbReference type="Proteomes" id="UP000033632"/>
    </source>
</evidence>
<protein>
    <submittedName>
        <fullName evidence="2">Uncharacterized protein</fullName>
    </submittedName>
</protein>
<dbReference type="OrthoDB" id="7948811at2"/>
<reference evidence="2 3" key="1">
    <citation type="submission" date="2015-03" db="EMBL/GenBank/DDBJ databases">
        <authorList>
            <person name="Hassan Y.I."/>
            <person name="Lepp D."/>
            <person name="Li X.-Z."/>
            <person name="Zhou T."/>
        </authorList>
    </citation>
    <scope>NUCLEOTIDE SEQUENCE [LARGE SCALE GENOMIC DNA]</scope>
    <source>
        <strain evidence="2 3">BD-c194</strain>
    </source>
</reference>
<dbReference type="EMBL" id="JZEX01000124">
    <property type="protein sequence ID" value="KKB11067.1"/>
    <property type="molecule type" value="Genomic_DNA"/>
</dbReference>
<dbReference type="STRING" id="443610.VE25_14910"/>
<proteinExistence type="predicted"/>
<dbReference type="RefSeq" id="WP_046109426.1">
    <property type="nucleotide sequence ID" value="NZ_JZEX01000124.1"/>
</dbReference>